<dbReference type="EMBL" id="RRYP01013073">
    <property type="protein sequence ID" value="TNV76721.1"/>
    <property type="molecule type" value="Genomic_DNA"/>
</dbReference>
<evidence type="ECO:0000313" key="1">
    <source>
        <dbReference type="EMBL" id="TNV76721.1"/>
    </source>
</evidence>
<keyword evidence="2" id="KW-1185">Reference proteome</keyword>
<protein>
    <submittedName>
        <fullName evidence="1">Uncharacterized protein</fullName>
    </submittedName>
</protein>
<gene>
    <name evidence="1" type="ORF">FGO68_gene188</name>
</gene>
<evidence type="ECO:0000313" key="2">
    <source>
        <dbReference type="Proteomes" id="UP000785679"/>
    </source>
</evidence>
<accession>A0A8J8NM75</accession>
<name>A0A8J8NM75_HALGN</name>
<reference evidence="1" key="1">
    <citation type="submission" date="2019-06" db="EMBL/GenBank/DDBJ databases">
        <authorList>
            <person name="Zheng W."/>
        </authorList>
    </citation>
    <scope>NUCLEOTIDE SEQUENCE</scope>
    <source>
        <strain evidence="1">QDHG01</strain>
    </source>
</reference>
<sequence>MCTALLRLGWSFKPVTHSSGVVDLGEVVNEVLDGDGAAAVLVDLGEPLVVLAGGEAEVRAGSDELVEEGLDVLNAEGAALVEVVLFEEGCSGGVVV</sequence>
<organism evidence="1 2">
    <name type="scientific">Halteria grandinella</name>
    <dbReference type="NCBI Taxonomy" id="5974"/>
    <lineage>
        <taxon>Eukaryota</taxon>
        <taxon>Sar</taxon>
        <taxon>Alveolata</taxon>
        <taxon>Ciliophora</taxon>
        <taxon>Intramacronucleata</taxon>
        <taxon>Spirotrichea</taxon>
        <taxon>Stichotrichia</taxon>
        <taxon>Sporadotrichida</taxon>
        <taxon>Halteriidae</taxon>
        <taxon>Halteria</taxon>
    </lineage>
</organism>
<comment type="caution">
    <text evidence="1">The sequence shown here is derived from an EMBL/GenBank/DDBJ whole genome shotgun (WGS) entry which is preliminary data.</text>
</comment>
<dbReference type="AlphaFoldDB" id="A0A8J8NM75"/>
<dbReference type="Proteomes" id="UP000785679">
    <property type="component" value="Unassembled WGS sequence"/>
</dbReference>
<proteinExistence type="predicted"/>